<dbReference type="Proteomes" id="UP000236569">
    <property type="component" value="Unassembled WGS sequence"/>
</dbReference>
<dbReference type="GO" id="GO:0016491">
    <property type="term" value="F:oxidoreductase activity"/>
    <property type="evidence" value="ECO:0007669"/>
    <property type="project" value="UniProtKB-KW"/>
</dbReference>
<dbReference type="InterPro" id="IPR028939">
    <property type="entry name" value="P5C_Rdtase_cat_N"/>
</dbReference>
<reference evidence="5" key="1">
    <citation type="submission" date="2018-01" db="EMBL/GenBank/DDBJ databases">
        <title>Draft Genome Sequence of the Radioresistant Bacterium Deinococcus aerius TR0125, Isolated from the Higher Atmosphere above Japan.</title>
        <authorList>
            <person name="Satoh K."/>
            <person name="Arai H."/>
            <person name="Sanzen T."/>
            <person name="Kawaguchi Y."/>
            <person name="Hayashi H."/>
            <person name="Yokobori S."/>
            <person name="Yamagishi A."/>
            <person name="Oono Y."/>
            <person name="Narumi I."/>
        </authorList>
    </citation>
    <scope>NUCLEOTIDE SEQUENCE [LARGE SCALE GENOMIC DNA]</scope>
    <source>
        <strain evidence="5">TR0125</strain>
    </source>
</reference>
<dbReference type="RefSeq" id="WP_103129507.1">
    <property type="nucleotide sequence ID" value="NZ_BFAG01000007.1"/>
</dbReference>
<evidence type="ECO:0000313" key="5">
    <source>
        <dbReference type="Proteomes" id="UP000236569"/>
    </source>
</evidence>
<keyword evidence="5" id="KW-1185">Reference proteome</keyword>
<dbReference type="InterPro" id="IPR051267">
    <property type="entry name" value="STEAP_metalloreductase"/>
</dbReference>
<accession>A0A2I9CVW0</accession>
<organism evidence="4 5">
    <name type="scientific">Deinococcus aerius</name>
    <dbReference type="NCBI Taxonomy" id="200253"/>
    <lineage>
        <taxon>Bacteria</taxon>
        <taxon>Thermotogati</taxon>
        <taxon>Deinococcota</taxon>
        <taxon>Deinococci</taxon>
        <taxon>Deinococcales</taxon>
        <taxon>Deinococcaceae</taxon>
        <taxon>Deinococcus</taxon>
    </lineage>
</organism>
<evidence type="ECO:0000256" key="1">
    <source>
        <dbReference type="ARBA" id="ARBA00023002"/>
    </source>
</evidence>
<name>A0A2I9CVW0_9DEIO</name>
<feature type="domain" description="Pyrroline-5-carboxylate reductase catalytic N-terminal" evidence="3">
    <location>
        <begin position="2"/>
        <end position="91"/>
    </location>
</feature>
<feature type="region of interest" description="Disordered" evidence="2">
    <location>
        <begin position="175"/>
        <end position="207"/>
    </location>
</feature>
<dbReference type="EMBL" id="BFAG01000007">
    <property type="protein sequence ID" value="GBF06109.1"/>
    <property type="molecule type" value="Genomic_DNA"/>
</dbReference>
<dbReference type="PANTHER" id="PTHR14239">
    <property type="entry name" value="DUDULIN-RELATED"/>
    <property type="match status" value="1"/>
</dbReference>
<evidence type="ECO:0000259" key="3">
    <source>
        <dbReference type="Pfam" id="PF03807"/>
    </source>
</evidence>
<evidence type="ECO:0000313" key="4">
    <source>
        <dbReference type="EMBL" id="GBF06109.1"/>
    </source>
</evidence>
<comment type="caution">
    <text evidence="4">The sequence shown here is derived from an EMBL/GenBank/DDBJ whole genome shotgun (WGS) entry which is preliminary data.</text>
</comment>
<sequence length="207" mass="22200">MRIGIIGSGNIGGTLARLLSARGHEVFLANSRGPDSLRELVADLGPNVRAVTVQGAAREGEVVIEAIPFGRLAELPRAELDGKILVTAANYYPQRDGQIDLGGRSEAEYTARLLPGVRVVKAFNTIWFKHLAQQGDPAKGPDERRAIFVEADDPEAKTVVSRLIDELGFAAVDGGSLRDSTRFQPGAPLYNRDLTGREAREALGKGS</sequence>
<protein>
    <submittedName>
        <fullName evidence="4">Putative dinucleotide-binding enzyme</fullName>
    </submittedName>
</protein>
<gene>
    <name evidence="4" type="ORF">DAERI_070107</name>
</gene>
<dbReference type="Gene3D" id="3.40.50.720">
    <property type="entry name" value="NAD(P)-binding Rossmann-like Domain"/>
    <property type="match status" value="1"/>
</dbReference>
<evidence type="ECO:0000256" key="2">
    <source>
        <dbReference type="SAM" id="MobiDB-lite"/>
    </source>
</evidence>
<proteinExistence type="predicted"/>
<feature type="compositionally biased region" description="Basic and acidic residues" evidence="2">
    <location>
        <begin position="194"/>
        <end position="207"/>
    </location>
</feature>
<dbReference type="AlphaFoldDB" id="A0A2I9CVW0"/>
<dbReference type="OrthoDB" id="9786864at2"/>
<dbReference type="Pfam" id="PF03807">
    <property type="entry name" value="F420_oxidored"/>
    <property type="match status" value="1"/>
</dbReference>
<keyword evidence="1" id="KW-0560">Oxidoreductase</keyword>
<dbReference type="InterPro" id="IPR036291">
    <property type="entry name" value="NAD(P)-bd_dom_sf"/>
</dbReference>
<dbReference type="SUPFAM" id="SSF51735">
    <property type="entry name" value="NAD(P)-binding Rossmann-fold domains"/>
    <property type="match status" value="1"/>
</dbReference>